<dbReference type="PANTHER" id="PTHR39193">
    <property type="entry name" value="5-DEOXY-GLUCURONATE ISOMERASE"/>
    <property type="match status" value="1"/>
</dbReference>
<evidence type="ECO:0000313" key="2">
    <source>
        <dbReference type="EMBL" id="MBN4077304.1"/>
    </source>
</evidence>
<comment type="caution">
    <text evidence="2">The sequence shown here is derived from an EMBL/GenBank/DDBJ whole genome shotgun (WGS) entry which is preliminary data.</text>
</comment>
<dbReference type="Pfam" id="PF04962">
    <property type="entry name" value="KduI"/>
    <property type="match status" value="1"/>
</dbReference>
<dbReference type="Gene3D" id="2.60.120.10">
    <property type="entry name" value="Jelly Rolls"/>
    <property type="match status" value="2"/>
</dbReference>
<evidence type="ECO:0000313" key="3">
    <source>
        <dbReference type="Proteomes" id="UP000765003"/>
    </source>
</evidence>
<keyword evidence="1 2" id="KW-0413">Isomerase</keyword>
<keyword evidence="3" id="KW-1185">Reference proteome</keyword>
<dbReference type="GO" id="GO:0016853">
    <property type="term" value="F:isomerase activity"/>
    <property type="evidence" value="ECO:0007669"/>
    <property type="project" value="UniProtKB-KW"/>
</dbReference>
<accession>A0ABS3AVQ5</accession>
<dbReference type="InterPro" id="IPR014710">
    <property type="entry name" value="RmlC-like_jellyroll"/>
</dbReference>
<dbReference type="EMBL" id="JAFITA010000001">
    <property type="protein sequence ID" value="MBN4077304.1"/>
    <property type="molecule type" value="Genomic_DNA"/>
</dbReference>
<organism evidence="2 3">
    <name type="scientific">Sulfobacillus acidophilus</name>
    <dbReference type="NCBI Taxonomy" id="53633"/>
    <lineage>
        <taxon>Bacteria</taxon>
        <taxon>Bacillati</taxon>
        <taxon>Bacillota</taxon>
        <taxon>Clostridia</taxon>
        <taxon>Eubacteriales</taxon>
        <taxon>Clostridiales Family XVII. Incertae Sedis</taxon>
        <taxon>Sulfobacillus</taxon>
    </lineage>
</organism>
<name>A0ABS3AVQ5_9FIRM</name>
<sequence>MNQHIIHKPHGFNAGLSVITGLDEANFQTGIRFSILKLQAGEKYQSSNELERAFLLLTGDLSFNLNNVTGEKKRQNIFDEAPTAFHLPKDEKIIFTANSNCEIAIFETKNNNTFDATVFDEKNTLENEHRGKGKLNNTAYRIVRTIFDKRNRPKSNLVLGEVINFPGCWSSYPPHHHIQPEIYHYRFTKEQGYGHGELGDDVFKIRQYDTLKILDEKDHAQVAAPGYGMYYIWAIRHLPNNPYIAPQFTKEHEWTLYANN</sequence>
<dbReference type="InterPro" id="IPR011051">
    <property type="entry name" value="RmlC_Cupin_sf"/>
</dbReference>
<evidence type="ECO:0000256" key="1">
    <source>
        <dbReference type="ARBA" id="ARBA00023235"/>
    </source>
</evidence>
<gene>
    <name evidence="2" type="ORF">JYT19_00165</name>
</gene>
<dbReference type="InterPro" id="IPR021120">
    <property type="entry name" value="KduI/IolB_isomerase"/>
</dbReference>
<protein>
    <submittedName>
        <fullName evidence="2">5-deoxy-glucuronate isomerase</fullName>
    </submittedName>
</protein>
<dbReference type="PIRSF" id="PIRSF036628">
    <property type="entry name" value="IolB"/>
    <property type="match status" value="1"/>
</dbReference>
<proteinExistence type="predicted"/>
<dbReference type="Proteomes" id="UP000765003">
    <property type="component" value="Unassembled WGS sequence"/>
</dbReference>
<dbReference type="PANTHER" id="PTHR39193:SF1">
    <property type="entry name" value="5-DEOXY-GLUCURONATE ISOMERASE"/>
    <property type="match status" value="1"/>
</dbReference>
<reference evidence="2" key="1">
    <citation type="submission" date="2021-02" db="EMBL/GenBank/DDBJ databases">
        <title>Activity-based single-cell genomes from oceanic crustal fluid captures similar information to metagenomic and metatranscriptomic surveys with orders of magnitude less sampling.</title>
        <authorList>
            <person name="D'Angelo T.S."/>
            <person name="Orcutt B.N."/>
        </authorList>
    </citation>
    <scope>NUCLEOTIDE SEQUENCE [LARGE SCALE GENOMIC DNA]</scope>
    <source>
        <strain evidence="2">AH-315-E05</strain>
    </source>
</reference>
<dbReference type="InterPro" id="IPR024203">
    <property type="entry name" value="Deoxy-glucuronate_isom_IolB"/>
</dbReference>
<dbReference type="SUPFAM" id="SSF51182">
    <property type="entry name" value="RmlC-like cupins"/>
    <property type="match status" value="1"/>
</dbReference>